<proteinExistence type="predicted"/>
<dbReference type="PANTHER" id="PTHR13847:SF281">
    <property type="entry name" value="FAD DEPENDENT OXIDOREDUCTASE DOMAIN-CONTAINING PROTEIN"/>
    <property type="match status" value="1"/>
</dbReference>
<feature type="domain" description="FAD dependent oxidoreductase" evidence="2">
    <location>
        <begin position="28"/>
        <end position="379"/>
    </location>
</feature>
<dbReference type="Gene3D" id="3.30.9.10">
    <property type="entry name" value="D-Amino Acid Oxidase, subunit A, domain 2"/>
    <property type="match status" value="1"/>
</dbReference>
<sequence length="420" mass="45105">MLPPSLYAETAIPAMPTPPLAGETRAEVCIIGGGFTGLSCALHLAEAGRDVILIEAEEPGWGASGRNGGQVNPGLKPDPDQVIADHGEDLGGRMLELSYGAPDAVFDLIRRHQILCEARQEGTIRAAIDGSNAEDVRRTAEQCAKRGWPVEYLDAAAIAKLTGTTRYAGAMLDRRGGDVQPLSYARGLARAAMQAGARVHGKTPATSLAEAAGAWCVTTPQGAITAAHVVLATNGYTGDLWPGLRQSVVPVFSSIAATAPLDEAVARKIMPLRASLYEAGNITVYYRLDQQNRLLMGGRGPQRPISDTQPIQYLKDYALRLWPEIKGVAWTHGWNGQLAMTKDHYPHLHEPTPGLLAGLGYNGRGVAMGTAMGRQLARRILGERVDMPVTPIRPIAFHRFWRIGVAAKVLEGRLRDRLGL</sequence>
<evidence type="ECO:0000313" key="3">
    <source>
        <dbReference type="EMBL" id="WPB84691.1"/>
    </source>
</evidence>
<keyword evidence="4" id="KW-1185">Reference proteome</keyword>
<dbReference type="InterPro" id="IPR036188">
    <property type="entry name" value="FAD/NAD-bd_sf"/>
</dbReference>
<dbReference type="Gene3D" id="3.50.50.60">
    <property type="entry name" value="FAD/NAD(P)-binding domain"/>
    <property type="match status" value="1"/>
</dbReference>
<organism evidence="3 4">
    <name type="scientific">Sediminicoccus rosea</name>
    <dbReference type="NCBI Taxonomy" id="1225128"/>
    <lineage>
        <taxon>Bacteria</taxon>
        <taxon>Pseudomonadati</taxon>
        <taxon>Pseudomonadota</taxon>
        <taxon>Alphaproteobacteria</taxon>
        <taxon>Acetobacterales</taxon>
        <taxon>Roseomonadaceae</taxon>
        <taxon>Sediminicoccus</taxon>
    </lineage>
</organism>
<dbReference type="SUPFAM" id="SSF51905">
    <property type="entry name" value="FAD/NAD(P)-binding domain"/>
    <property type="match status" value="1"/>
</dbReference>
<keyword evidence="1 3" id="KW-0560">Oxidoreductase</keyword>
<gene>
    <name evidence="3" type="ORF">R9Z33_21670</name>
</gene>
<dbReference type="RefSeq" id="WP_318648655.1">
    <property type="nucleotide sequence ID" value="NZ_CP137852.1"/>
</dbReference>
<dbReference type="GO" id="GO:0016491">
    <property type="term" value="F:oxidoreductase activity"/>
    <property type="evidence" value="ECO:0007669"/>
    <property type="project" value="UniProtKB-KW"/>
</dbReference>
<dbReference type="EC" id="1.-.-.-" evidence="3"/>
<dbReference type="PANTHER" id="PTHR13847">
    <property type="entry name" value="SARCOSINE DEHYDROGENASE-RELATED"/>
    <property type="match status" value="1"/>
</dbReference>
<dbReference type="Proteomes" id="UP001305521">
    <property type="component" value="Chromosome"/>
</dbReference>
<dbReference type="InterPro" id="IPR006076">
    <property type="entry name" value="FAD-dep_OxRdtase"/>
</dbReference>
<evidence type="ECO:0000313" key="4">
    <source>
        <dbReference type="Proteomes" id="UP001305521"/>
    </source>
</evidence>
<reference evidence="3 4" key="1">
    <citation type="submission" date="2023-11" db="EMBL/GenBank/DDBJ databases">
        <title>Arctic aerobic anoxygenic photoheterotroph Sediminicoccus rosea KRV36 adapts its photosynthesis to long days of polar summer.</title>
        <authorList>
            <person name="Tomasch J."/>
            <person name="Kopejtka K."/>
            <person name="Bily T."/>
            <person name="Gardiner A.T."/>
            <person name="Gardian Z."/>
            <person name="Shivaramu S."/>
            <person name="Koblizek M."/>
            <person name="Engelhardt F."/>
            <person name="Kaftan D."/>
        </authorList>
    </citation>
    <scope>NUCLEOTIDE SEQUENCE [LARGE SCALE GENOMIC DNA]</scope>
    <source>
        <strain evidence="3 4">R-30</strain>
    </source>
</reference>
<dbReference type="Pfam" id="PF01266">
    <property type="entry name" value="DAO"/>
    <property type="match status" value="1"/>
</dbReference>
<accession>A0ABZ0PGC8</accession>
<evidence type="ECO:0000259" key="2">
    <source>
        <dbReference type="Pfam" id="PF01266"/>
    </source>
</evidence>
<protein>
    <submittedName>
        <fullName evidence="3">FAD-binding oxidoreductase</fullName>
        <ecNumber evidence="3">1.-.-.-</ecNumber>
    </submittedName>
</protein>
<evidence type="ECO:0000256" key="1">
    <source>
        <dbReference type="ARBA" id="ARBA00023002"/>
    </source>
</evidence>
<name>A0ABZ0PGC8_9PROT</name>
<dbReference type="EMBL" id="CP137852">
    <property type="protein sequence ID" value="WPB84691.1"/>
    <property type="molecule type" value="Genomic_DNA"/>
</dbReference>